<dbReference type="InterPro" id="IPR036465">
    <property type="entry name" value="vWFA_dom_sf"/>
</dbReference>
<gene>
    <name evidence="2" type="ORF">SAMN04487884_1425</name>
</gene>
<dbReference type="Gene3D" id="3.40.50.410">
    <property type="entry name" value="von Willebrand factor, type A domain"/>
    <property type="match status" value="1"/>
</dbReference>
<reference evidence="2 3" key="1">
    <citation type="submission" date="2016-10" db="EMBL/GenBank/DDBJ databases">
        <authorList>
            <person name="de Groot N.N."/>
        </authorList>
    </citation>
    <scope>NUCLEOTIDE SEQUENCE [LARGE SCALE GENOMIC DNA]</scope>
    <source>
        <strain evidence="2 3">AR40</strain>
    </source>
</reference>
<evidence type="ECO:0000313" key="3">
    <source>
        <dbReference type="Proteomes" id="UP000182584"/>
    </source>
</evidence>
<evidence type="ECO:0008006" key="4">
    <source>
        <dbReference type="Google" id="ProtNLM"/>
    </source>
</evidence>
<dbReference type="OrthoDB" id="4623238at2"/>
<dbReference type="Proteomes" id="UP000182584">
    <property type="component" value="Unassembled WGS sequence"/>
</dbReference>
<keyword evidence="1" id="KW-0812">Transmembrane</keyword>
<proteinExistence type="predicted"/>
<dbReference type="eggNOG" id="COG2304">
    <property type="taxonomic scope" value="Bacteria"/>
</dbReference>
<sequence>MEIVLRNKELAICVAIGAALVIAGILGFREYKKRKALSKDEMSKYMGYGAMWMVGSMKSYRIRSLIHKVLNVIGILGISLSIVSSAYLVGRPSYTEEVTTGVQRRDIFLCLDVSYSLYALNYDFVENLKTVVKGLDGDRIGISIFNTSSVLYMPLTDDKEFACEKLDELEQYFINQKRYYELYQKYYDDITDEEEEEFYDLIDWLLDFEAGTVVNSDNLGSSLIGEGLATCLYDFPSLEDSERTRIILLVTDNAENAFKKPFVRLPEAADLCAKNDVVLFSVFPPEDKFNEMNYGYDFDELSEELEDSSVKTGGEFYIADDDFDTKGIVSEIQSHEAMQVDEIKETRTYDMPKTPFVFVVVGILALALARAGGAC</sequence>
<dbReference type="SUPFAM" id="SSF53300">
    <property type="entry name" value="vWA-like"/>
    <property type="match status" value="1"/>
</dbReference>
<keyword evidence="1" id="KW-1133">Transmembrane helix</keyword>
<organism evidence="2 3">
    <name type="scientific">Butyrivibrio fibrisolvens</name>
    <dbReference type="NCBI Taxonomy" id="831"/>
    <lineage>
        <taxon>Bacteria</taxon>
        <taxon>Bacillati</taxon>
        <taxon>Bacillota</taxon>
        <taxon>Clostridia</taxon>
        <taxon>Lachnospirales</taxon>
        <taxon>Lachnospiraceae</taxon>
        <taxon>Butyrivibrio</taxon>
    </lineage>
</organism>
<protein>
    <recommendedName>
        <fullName evidence="4">VWFA domain-containing protein</fullName>
    </recommendedName>
</protein>
<dbReference type="RefSeq" id="WP_074758878.1">
    <property type="nucleotide sequence ID" value="NZ_FOGJ01000042.1"/>
</dbReference>
<keyword evidence="1" id="KW-0472">Membrane</keyword>
<evidence type="ECO:0000313" key="2">
    <source>
        <dbReference type="EMBL" id="SES40656.1"/>
    </source>
</evidence>
<dbReference type="EMBL" id="FOGJ01000042">
    <property type="protein sequence ID" value="SES40656.1"/>
    <property type="molecule type" value="Genomic_DNA"/>
</dbReference>
<name>A0A1H9X3A8_BUTFI</name>
<evidence type="ECO:0000256" key="1">
    <source>
        <dbReference type="SAM" id="Phobius"/>
    </source>
</evidence>
<dbReference type="AlphaFoldDB" id="A0A1H9X3A8"/>
<feature type="transmembrane region" description="Helical" evidence="1">
    <location>
        <begin position="12"/>
        <end position="29"/>
    </location>
</feature>
<feature type="transmembrane region" description="Helical" evidence="1">
    <location>
        <begin position="69"/>
        <end position="89"/>
    </location>
</feature>
<accession>A0A1H9X3A8</accession>